<comment type="caution">
    <text evidence="2">The sequence shown here is derived from an EMBL/GenBank/DDBJ whole genome shotgun (WGS) entry which is preliminary data.</text>
</comment>
<keyword evidence="3" id="KW-1185">Reference proteome</keyword>
<keyword evidence="1" id="KW-0732">Signal</keyword>
<dbReference type="EMBL" id="MU793656">
    <property type="protein sequence ID" value="KAJ3780779.1"/>
    <property type="molecule type" value="Genomic_DNA"/>
</dbReference>
<gene>
    <name evidence="2" type="ORF">GGU10DRAFT_391065</name>
</gene>
<proteinExistence type="predicted"/>
<organism evidence="2 3">
    <name type="scientific">Lentinula aff. detonsa</name>
    <dbReference type="NCBI Taxonomy" id="2804958"/>
    <lineage>
        <taxon>Eukaryota</taxon>
        <taxon>Fungi</taxon>
        <taxon>Dikarya</taxon>
        <taxon>Basidiomycota</taxon>
        <taxon>Agaricomycotina</taxon>
        <taxon>Agaricomycetes</taxon>
        <taxon>Agaricomycetidae</taxon>
        <taxon>Agaricales</taxon>
        <taxon>Marasmiineae</taxon>
        <taxon>Omphalotaceae</taxon>
        <taxon>Lentinula</taxon>
    </lineage>
</organism>
<dbReference type="Proteomes" id="UP001163798">
    <property type="component" value="Unassembled WGS sequence"/>
</dbReference>
<accession>A0AA38KKT9</accession>
<evidence type="ECO:0000313" key="2">
    <source>
        <dbReference type="EMBL" id="KAJ3780779.1"/>
    </source>
</evidence>
<protein>
    <submittedName>
        <fullName evidence="2">Uncharacterized protein</fullName>
    </submittedName>
</protein>
<sequence length="218" mass="23853">MQLLSSTKTRCALFVSFLATTIAVPIGPEAVNVPSSHSNLAYRALKAVTLEAQVTVQSRPLPQLSTHDPIVAMVNSITPRAVDDIVRRISKAQPFLKDAVPMLNLNFDGNEATSGAEKFDFKISFTARVQNDKGKWTQWDWPSQPEEIYGQIDINSLARKGAFDGSITSYPNGWSKDNTEGDLLESFENGNQVISESGTSKPDTSFTKNIKAKFNLGA</sequence>
<evidence type="ECO:0000313" key="3">
    <source>
        <dbReference type="Proteomes" id="UP001163798"/>
    </source>
</evidence>
<reference evidence="2" key="1">
    <citation type="submission" date="2022-08" db="EMBL/GenBank/DDBJ databases">
        <authorList>
            <consortium name="DOE Joint Genome Institute"/>
            <person name="Min B."/>
            <person name="Riley R."/>
            <person name="Sierra-Patev S."/>
            <person name="Naranjo-Ortiz M."/>
            <person name="Looney B."/>
            <person name="Konkel Z."/>
            <person name="Slot J.C."/>
            <person name="Sakamoto Y."/>
            <person name="Steenwyk J.L."/>
            <person name="Rokas A."/>
            <person name="Carro J."/>
            <person name="Camarero S."/>
            <person name="Ferreira P."/>
            <person name="Molpeceres G."/>
            <person name="Ruiz-Duenas F.J."/>
            <person name="Serrano A."/>
            <person name="Henrissat B."/>
            <person name="Drula E."/>
            <person name="Hughes K.W."/>
            <person name="Mata J.L."/>
            <person name="Ishikawa N.K."/>
            <person name="Vargas-Isla R."/>
            <person name="Ushijima S."/>
            <person name="Smith C.A."/>
            <person name="Ahrendt S."/>
            <person name="Andreopoulos W."/>
            <person name="He G."/>
            <person name="Labutti K."/>
            <person name="Lipzen A."/>
            <person name="Ng V."/>
            <person name="Sandor L."/>
            <person name="Barry K."/>
            <person name="Martinez A.T."/>
            <person name="Xiao Y."/>
            <person name="Gibbons J.G."/>
            <person name="Terashima K."/>
            <person name="Hibbett D.S."/>
            <person name="Grigoriev I.V."/>
        </authorList>
    </citation>
    <scope>NUCLEOTIDE SEQUENCE</scope>
    <source>
        <strain evidence="2">TFB10291</strain>
    </source>
</reference>
<name>A0AA38KKT9_9AGAR</name>
<evidence type="ECO:0000256" key="1">
    <source>
        <dbReference type="SAM" id="SignalP"/>
    </source>
</evidence>
<dbReference type="AlphaFoldDB" id="A0AA38KKT9"/>
<feature type="chain" id="PRO_5041326416" evidence="1">
    <location>
        <begin position="24"/>
        <end position="218"/>
    </location>
</feature>
<feature type="signal peptide" evidence="1">
    <location>
        <begin position="1"/>
        <end position="23"/>
    </location>
</feature>